<feature type="region of interest" description="Disordered" evidence="1">
    <location>
        <begin position="159"/>
        <end position="179"/>
    </location>
</feature>
<evidence type="ECO:0000313" key="3">
    <source>
        <dbReference type="Proteomes" id="UP000198781"/>
    </source>
</evidence>
<organism evidence="2 3">
    <name type="scientific">Paracidovorax valerianellae</name>
    <dbReference type="NCBI Taxonomy" id="187868"/>
    <lineage>
        <taxon>Bacteria</taxon>
        <taxon>Pseudomonadati</taxon>
        <taxon>Pseudomonadota</taxon>
        <taxon>Betaproteobacteria</taxon>
        <taxon>Burkholderiales</taxon>
        <taxon>Comamonadaceae</taxon>
        <taxon>Paracidovorax</taxon>
    </lineage>
</organism>
<proteinExistence type="predicted"/>
<evidence type="ECO:0000313" key="2">
    <source>
        <dbReference type="EMBL" id="SDC41905.1"/>
    </source>
</evidence>
<protein>
    <submittedName>
        <fullName evidence="2">Uncharacterized protein</fullName>
    </submittedName>
</protein>
<evidence type="ECO:0000256" key="1">
    <source>
        <dbReference type="SAM" id="MobiDB-lite"/>
    </source>
</evidence>
<name>A0A1G6LGM5_9BURK</name>
<dbReference type="Proteomes" id="UP000198781">
    <property type="component" value="Unassembled WGS sequence"/>
</dbReference>
<reference evidence="2 3" key="1">
    <citation type="submission" date="2016-10" db="EMBL/GenBank/DDBJ databases">
        <authorList>
            <person name="de Groot N.N."/>
        </authorList>
    </citation>
    <scope>NUCLEOTIDE SEQUENCE [LARGE SCALE GENOMIC DNA]</scope>
    <source>
        <strain evidence="2 3">DSM 16619</strain>
    </source>
</reference>
<accession>A0A1G6LGM5</accession>
<keyword evidence="3" id="KW-1185">Reference proteome</keyword>
<gene>
    <name evidence="2" type="ORF">SAMN05192589_102153</name>
</gene>
<dbReference type="AlphaFoldDB" id="A0A1G6LGM5"/>
<sequence length="179" mass="19490">MLSTVVNVGAKAPMALDPTHCQAPEADLPLPAGWEPYRKAVRSCPLVQVGAGNSESKAAKVRVLAVFTDAYYRGLPPDAPWEHFPLPLLVDDSGRCVGKLSHLFPADPPEELDLVPGHWRDGVPQEIQLKVRSPAMGGDYHLPTLRLDPKTHLYRPAYAQPATSSDQDKTPVPRACSEL</sequence>
<dbReference type="EMBL" id="FMZC01000002">
    <property type="protein sequence ID" value="SDC41905.1"/>
    <property type="molecule type" value="Genomic_DNA"/>
</dbReference>